<keyword evidence="1" id="KW-0732">Signal</keyword>
<organism evidence="2 3">
    <name type="scientific">Agrobacterium tumefaciens str. Kerr 14</name>
    <dbReference type="NCBI Taxonomy" id="1183424"/>
    <lineage>
        <taxon>Bacteria</taxon>
        <taxon>Pseudomonadati</taxon>
        <taxon>Pseudomonadota</taxon>
        <taxon>Alphaproteobacteria</taxon>
        <taxon>Hyphomicrobiales</taxon>
        <taxon>Rhizobiaceae</taxon>
        <taxon>Rhizobium/Agrobacterium group</taxon>
        <taxon>Agrobacterium</taxon>
        <taxon>Agrobacterium tumefaciens complex</taxon>
    </lineage>
</organism>
<sequence length="80" mass="8369">MKHLKLCLIAVAAIAASTFAQAEQKAMKSDVTIASDINYLLYTPKDYASSDRPILLSSGCMAAIRAAATSKSCAAAACRN</sequence>
<proteinExistence type="predicted"/>
<evidence type="ECO:0000313" key="3">
    <source>
        <dbReference type="Proteomes" id="UP000191897"/>
    </source>
</evidence>
<dbReference type="Proteomes" id="UP000191897">
    <property type="component" value="Unassembled WGS sequence"/>
</dbReference>
<dbReference type="AlphaFoldDB" id="A0A1S7RAU1"/>
<protein>
    <submittedName>
        <fullName evidence="2">Uncharacterized protein</fullName>
    </submittedName>
</protein>
<gene>
    <name evidence="2" type="ORF">AGR4C_Lc130005</name>
</gene>
<dbReference type="EMBL" id="FBWC01000023">
    <property type="protein sequence ID" value="CUX49708.1"/>
    <property type="molecule type" value="Genomic_DNA"/>
</dbReference>
<reference evidence="2 3" key="1">
    <citation type="submission" date="2016-01" db="EMBL/GenBank/DDBJ databases">
        <authorList>
            <person name="Oliw E.H."/>
        </authorList>
    </citation>
    <scope>NUCLEOTIDE SEQUENCE [LARGE SCALE GENOMIC DNA]</scope>
    <source>
        <strain evidence="2 3">Kerr 14</strain>
    </source>
</reference>
<name>A0A1S7RAU1_AGRTU</name>
<accession>A0A1S7RAU1</accession>
<feature type="chain" id="PRO_5012322980" evidence="1">
    <location>
        <begin position="23"/>
        <end position="80"/>
    </location>
</feature>
<feature type="signal peptide" evidence="1">
    <location>
        <begin position="1"/>
        <end position="22"/>
    </location>
</feature>
<evidence type="ECO:0000313" key="2">
    <source>
        <dbReference type="EMBL" id="CUX49708.1"/>
    </source>
</evidence>
<evidence type="ECO:0000256" key="1">
    <source>
        <dbReference type="SAM" id="SignalP"/>
    </source>
</evidence>